<sequence>KIDKSSKAGLFNPEISMAIMLNEGCKLLEEEIVSGYKIIDNIMLKGINIPGPFNVGRNNFEKWSIMLEDIAEKIGKNYLKPCKLMKSGDFIKMRR</sequence>
<dbReference type="AlphaFoldDB" id="A0A0F9SII2"/>
<reference evidence="1" key="1">
    <citation type="journal article" date="2015" name="Nature">
        <title>Complex archaea that bridge the gap between prokaryotes and eukaryotes.</title>
        <authorList>
            <person name="Spang A."/>
            <person name="Saw J.H."/>
            <person name="Jorgensen S.L."/>
            <person name="Zaremba-Niedzwiedzka K."/>
            <person name="Martijn J."/>
            <person name="Lind A.E."/>
            <person name="van Eijk R."/>
            <person name="Schleper C."/>
            <person name="Guy L."/>
            <person name="Ettema T.J."/>
        </authorList>
    </citation>
    <scope>NUCLEOTIDE SEQUENCE</scope>
</reference>
<feature type="non-terminal residue" evidence="1">
    <location>
        <position position="1"/>
    </location>
</feature>
<comment type="caution">
    <text evidence="1">The sequence shown here is derived from an EMBL/GenBank/DDBJ whole genome shotgun (WGS) entry which is preliminary data.</text>
</comment>
<organism evidence="1">
    <name type="scientific">marine sediment metagenome</name>
    <dbReference type="NCBI Taxonomy" id="412755"/>
    <lineage>
        <taxon>unclassified sequences</taxon>
        <taxon>metagenomes</taxon>
        <taxon>ecological metagenomes</taxon>
    </lineage>
</organism>
<evidence type="ECO:0000313" key="1">
    <source>
        <dbReference type="EMBL" id="KKN29158.1"/>
    </source>
</evidence>
<dbReference type="Gene3D" id="1.10.1040.10">
    <property type="entry name" value="N-(1-d-carboxylethyl)-l-norvaline Dehydrogenase, domain 2"/>
    <property type="match status" value="1"/>
</dbReference>
<name>A0A0F9SII2_9ZZZZ</name>
<proteinExistence type="predicted"/>
<dbReference type="InterPro" id="IPR013328">
    <property type="entry name" value="6PGD_dom2"/>
</dbReference>
<protein>
    <submittedName>
        <fullName evidence="1">Uncharacterized protein</fullName>
    </submittedName>
</protein>
<gene>
    <name evidence="1" type="ORF">LCGC14_0846890</name>
</gene>
<dbReference type="EMBL" id="LAZR01002505">
    <property type="protein sequence ID" value="KKN29158.1"/>
    <property type="molecule type" value="Genomic_DNA"/>
</dbReference>
<accession>A0A0F9SII2</accession>